<dbReference type="EMBL" id="CP029490">
    <property type="protein sequence ID" value="AWN20995.1"/>
    <property type="molecule type" value="Genomic_DNA"/>
</dbReference>
<keyword evidence="3 6" id="KW-0812">Transmembrane</keyword>
<dbReference type="PANTHER" id="PTHR38459:SF5">
    <property type="entry name" value="CELL WALL TEICHOIC ACID GLYCOSYLATION PROTEIN GTCA"/>
    <property type="match status" value="1"/>
</dbReference>
<dbReference type="GeneID" id="93924136"/>
<keyword evidence="4 6" id="KW-1133">Transmembrane helix</keyword>
<feature type="transmembrane region" description="Helical" evidence="6">
    <location>
        <begin position="20"/>
        <end position="40"/>
    </location>
</feature>
<dbReference type="PANTHER" id="PTHR38459">
    <property type="entry name" value="PROPHAGE BACTOPRENOL-LINKED GLUCOSE TRANSLOCASE HOMOLOG"/>
    <property type="match status" value="1"/>
</dbReference>
<comment type="subcellular location">
    <subcellularLocation>
        <location evidence="1">Membrane</location>
        <topology evidence="1">Multi-pass membrane protein</topology>
    </subcellularLocation>
</comment>
<feature type="transmembrane region" description="Helical" evidence="6">
    <location>
        <begin position="121"/>
        <end position="138"/>
    </location>
</feature>
<dbReference type="Pfam" id="PF04138">
    <property type="entry name" value="GtrA_DPMS_TM"/>
    <property type="match status" value="1"/>
</dbReference>
<evidence type="ECO:0000256" key="2">
    <source>
        <dbReference type="ARBA" id="ARBA00009399"/>
    </source>
</evidence>
<evidence type="ECO:0000256" key="4">
    <source>
        <dbReference type="ARBA" id="ARBA00022989"/>
    </source>
</evidence>
<organism evidence="8 9">
    <name type="scientific">Streptococcus sobrinus</name>
    <dbReference type="NCBI Taxonomy" id="1310"/>
    <lineage>
        <taxon>Bacteria</taxon>
        <taxon>Bacillati</taxon>
        <taxon>Bacillota</taxon>
        <taxon>Bacilli</taxon>
        <taxon>Lactobacillales</taxon>
        <taxon>Streptococcaceae</taxon>
        <taxon>Streptococcus</taxon>
    </lineage>
</organism>
<evidence type="ECO:0000259" key="7">
    <source>
        <dbReference type="Pfam" id="PF04138"/>
    </source>
</evidence>
<feature type="transmembrane region" description="Helical" evidence="6">
    <location>
        <begin position="46"/>
        <end position="67"/>
    </location>
</feature>
<protein>
    <submittedName>
        <fullName evidence="8">GtrA family protein</fullName>
    </submittedName>
</protein>
<evidence type="ECO:0000256" key="5">
    <source>
        <dbReference type="ARBA" id="ARBA00023136"/>
    </source>
</evidence>
<keyword evidence="5 6" id="KW-0472">Membrane</keyword>
<gene>
    <name evidence="8" type="ORF">DK182_06375</name>
</gene>
<proteinExistence type="inferred from homology"/>
<dbReference type="InterPro" id="IPR051401">
    <property type="entry name" value="GtrA_CellWall_Glycosyl"/>
</dbReference>
<name>A0ABN5LMG8_9STRE</name>
<feature type="transmembrane region" description="Helical" evidence="6">
    <location>
        <begin position="79"/>
        <end position="101"/>
    </location>
</feature>
<sequence>MKKIKSLIIWAWNNEAMKYLFFGGLATMVYMISRFTIFSLTNMPLVATVSANAIAIIFAFVTNDIWVFNQARPGWPARFVKFVSARLVTLVLDFGMTFIFVKTYPHIIGQFVGDNIHVVDTIVGAISQVLIILLNYIFSKLFVFDNKKTD</sequence>
<evidence type="ECO:0000256" key="1">
    <source>
        <dbReference type="ARBA" id="ARBA00004141"/>
    </source>
</evidence>
<comment type="similarity">
    <text evidence="2">Belongs to the GtrA family.</text>
</comment>
<dbReference type="RefSeq" id="WP_019769199.1">
    <property type="nucleotide sequence ID" value="NZ_CP029490.1"/>
</dbReference>
<evidence type="ECO:0000256" key="6">
    <source>
        <dbReference type="SAM" id="Phobius"/>
    </source>
</evidence>
<dbReference type="Proteomes" id="UP000245369">
    <property type="component" value="Chromosome"/>
</dbReference>
<feature type="domain" description="GtrA/DPMS transmembrane" evidence="7">
    <location>
        <begin position="18"/>
        <end position="144"/>
    </location>
</feature>
<evidence type="ECO:0000313" key="9">
    <source>
        <dbReference type="Proteomes" id="UP000245369"/>
    </source>
</evidence>
<accession>A0ABN5LMG8</accession>
<evidence type="ECO:0000256" key="3">
    <source>
        <dbReference type="ARBA" id="ARBA00022692"/>
    </source>
</evidence>
<reference evidence="8 9" key="1">
    <citation type="submission" date="2018-05" db="EMBL/GenBank/DDBJ databases">
        <title>Complete genome sequences of Streptococcus sobrinus.</title>
        <authorList>
            <person name="Sales M."/>
            <person name="Jensen P.A."/>
        </authorList>
    </citation>
    <scope>NUCLEOTIDE SEQUENCE [LARGE SCALE GENOMIC DNA]</scope>
    <source>
        <strain evidence="8 9">SL1</strain>
    </source>
</reference>
<dbReference type="InterPro" id="IPR007267">
    <property type="entry name" value="GtrA_DPMS_TM"/>
</dbReference>
<evidence type="ECO:0000313" key="8">
    <source>
        <dbReference type="EMBL" id="AWN20995.1"/>
    </source>
</evidence>
<keyword evidence="9" id="KW-1185">Reference proteome</keyword>